<protein>
    <recommendedName>
        <fullName evidence="1">Lipid II isoglutaminyl synthase (glutamine-hydrolyzing) subunit MurT</fullName>
        <ecNumber evidence="1">6.3.5.13</ecNumber>
    </recommendedName>
</protein>
<evidence type="ECO:0000259" key="3">
    <source>
        <dbReference type="Pfam" id="PF08353"/>
    </source>
</evidence>
<accession>A0A1M4WTS6</accession>
<feature type="binding site" evidence="1">
    <location>
        <position position="214"/>
    </location>
    <ligand>
        <name>Zn(2+)</name>
        <dbReference type="ChEBI" id="CHEBI:29105"/>
    </ligand>
</feature>
<dbReference type="RefSeq" id="WP_072791506.1">
    <property type="nucleotide sequence ID" value="NZ_FQUL01000029.1"/>
</dbReference>
<comment type="catalytic activity">
    <reaction evidence="1">
        <text>beta-D-GlcNAc-(1-&gt;4)-Mur2Ac(oyl-L-Ala-gamma-D-Glu-L-Lys-D-Ala-D-Ala)-di-trans,octa-cis-undecaprenyl diphosphate + ATP = beta-D-GlcNAc-(1-&gt;4)-Mur2Ac(oyl-L-Ala-gamma-D-O-P-Glu-L-Lys-D-Ala-D-Ala)-di-trans,octa-cis-undecaprenyl diphosphate + ADP</text>
        <dbReference type="Rhea" id="RHEA:59488"/>
        <dbReference type="ChEBI" id="CHEBI:30616"/>
        <dbReference type="ChEBI" id="CHEBI:60033"/>
        <dbReference type="ChEBI" id="CHEBI:143132"/>
        <dbReference type="ChEBI" id="CHEBI:456216"/>
    </reaction>
</comment>
<comment type="function">
    <text evidence="1">The lipid II isoglutaminyl synthase complex catalyzes the formation of alpha-D-isoglutamine in the cell wall lipid II stem peptide. The MurT subunit catalyzes the ATP-dependent amidation of D-glutamate residue of lipid II, converting it to an isoglutamine residue.</text>
</comment>
<keyword evidence="5" id="KW-1185">Reference proteome</keyword>
<dbReference type="InterPro" id="IPR043703">
    <property type="entry name" value="Lipid_II_synth_MurT"/>
</dbReference>
<feature type="active site" evidence="1">
    <location>
        <position position="363"/>
    </location>
</feature>
<keyword evidence="1" id="KW-0067">ATP-binding</keyword>
<keyword evidence="1" id="KW-0573">Peptidoglycan synthesis</keyword>
<dbReference type="InterPro" id="IPR013221">
    <property type="entry name" value="Mur_ligase_cen"/>
</dbReference>
<dbReference type="GO" id="GO:0016881">
    <property type="term" value="F:acid-amino acid ligase activity"/>
    <property type="evidence" value="ECO:0007669"/>
    <property type="project" value="InterPro"/>
</dbReference>
<dbReference type="Gene3D" id="3.40.1190.10">
    <property type="entry name" value="Mur-like, catalytic domain"/>
    <property type="match status" value="1"/>
</dbReference>
<dbReference type="GO" id="GO:0009252">
    <property type="term" value="P:peptidoglycan biosynthetic process"/>
    <property type="evidence" value="ECO:0007669"/>
    <property type="project" value="UniProtKB-UniRule"/>
</dbReference>
<keyword evidence="1" id="KW-0862">Zinc</keyword>
<dbReference type="InterPro" id="IPR013564">
    <property type="entry name" value="MurT_C"/>
</dbReference>
<dbReference type="PANTHER" id="PTHR23135">
    <property type="entry name" value="MUR LIGASE FAMILY MEMBER"/>
    <property type="match status" value="1"/>
</dbReference>
<comment type="subunit">
    <text evidence="1">Forms a heterodimer with GatD.</text>
</comment>
<keyword evidence="1" id="KW-0133">Cell shape</keyword>
<organism evidence="4 5">
    <name type="scientific">Ferrithrix thermotolerans DSM 19514</name>
    <dbReference type="NCBI Taxonomy" id="1121881"/>
    <lineage>
        <taxon>Bacteria</taxon>
        <taxon>Bacillati</taxon>
        <taxon>Actinomycetota</taxon>
        <taxon>Acidimicrobiia</taxon>
        <taxon>Acidimicrobiales</taxon>
        <taxon>Acidimicrobiaceae</taxon>
        <taxon>Ferrithrix</taxon>
    </lineage>
</organism>
<comment type="similarity">
    <text evidence="1">Belongs to the MurCDEF family. MurT subfamily.</text>
</comment>
<keyword evidence="1" id="KW-0547">Nucleotide-binding</keyword>
<dbReference type="STRING" id="1121881.SAMN02745225_01787"/>
<comment type="pathway">
    <text evidence="1">Cell wall biogenesis; peptidoglycan biosynthesis.</text>
</comment>
<name>A0A1M4WTS6_9ACTN</name>
<keyword evidence="1" id="KW-0961">Cell wall biogenesis/degradation</keyword>
<dbReference type="GO" id="GO:0071555">
    <property type="term" value="P:cell wall organization"/>
    <property type="evidence" value="ECO:0007669"/>
    <property type="project" value="UniProtKB-KW"/>
</dbReference>
<dbReference type="OrthoDB" id="9803907at2"/>
<dbReference type="Pfam" id="PF08353">
    <property type="entry name" value="MurT_C"/>
    <property type="match status" value="1"/>
</dbReference>
<feature type="binding site" evidence="1">
    <location>
        <position position="233"/>
    </location>
    <ligand>
        <name>Zn(2+)</name>
        <dbReference type="ChEBI" id="CHEBI:29105"/>
    </ligand>
</feature>
<dbReference type="HAMAP" id="MF_02214">
    <property type="entry name" value="Lipid_II_synth_MurT"/>
    <property type="match status" value="1"/>
</dbReference>
<comment type="catalytic activity">
    <reaction evidence="1">
        <text>beta-D-GlcNAc-(1-&gt;4)-Mur2Ac(oyl-L-Ala-gamma-D-Glu-L-Lys-D-Ala-D-Ala)-di-trans,octa-cis-undecaprenyl diphosphate + L-glutamine + ATP + H2O = beta-D-GlcNAc-(1-&gt;4)-Mur2Ac(oyl-L-Ala-D-isoglutaminyl-L-Lys-D-Ala-D-Ala)-di-trans,octa-cis-undecaprenyl diphosphate + L-glutamate + ADP + phosphate + H(+)</text>
        <dbReference type="Rhea" id="RHEA:57928"/>
        <dbReference type="ChEBI" id="CHEBI:15377"/>
        <dbReference type="ChEBI" id="CHEBI:15378"/>
        <dbReference type="ChEBI" id="CHEBI:29985"/>
        <dbReference type="ChEBI" id="CHEBI:30616"/>
        <dbReference type="ChEBI" id="CHEBI:43474"/>
        <dbReference type="ChEBI" id="CHEBI:58359"/>
        <dbReference type="ChEBI" id="CHEBI:60033"/>
        <dbReference type="ChEBI" id="CHEBI:62233"/>
        <dbReference type="ChEBI" id="CHEBI:456216"/>
        <dbReference type="EC" id="6.3.5.13"/>
    </reaction>
</comment>
<dbReference type="GO" id="GO:0140282">
    <property type="term" value="F:carbon-nitrogen ligase activity on lipid II"/>
    <property type="evidence" value="ECO:0007669"/>
    <property type="project" value="UniProtKB-UniRule"/>
</dbReference>
<evidence type="ECO:0000256" key="1">
    <source>
        <dbReference type="HAMAP-Rule" id="MF_02214"/>
    </source>
</evidence>
<dbReference type="InterPro" id="IPR036565">
    <property type="entry name" value="Mur-like_cat_sf"/>
</dbReference>
<feature type="domain" description="Lipid II isoglutaminyl synthase (glutamine-hydrolyzing) subunit MurT C-terminal" evidence="3">
    <location>
        <begin position="327"/>
        <end position="433"/>
    </location>
</feature>
<feature type="binding site" evidence="1">
    <location>
        <position position="230"/>
    </location>
    <ligand>
        <name>Zn(2+)</name>
        <dbReference type="ChEBI" id="CHEBI:29105"/>
    </ligand>
</feature>
<reference evidence="5" key="1">
    <citation type="submission" date="2016-11" db="EMBL/GenBank/DDBJ databases">
        <authorList>
            <person name="Varghese N."/>
            <person name="Submissions S."/>
        </authorList>
    </citation>
    <scope>NUCLEOTIDE SEQUENCE [LARGE SCALE GENOMIC DNA]</scope>
    <source>
        <strain evidence="5">DSM 19514</strain>
    </source>
</reference>
<dbReference type="AlphaFoldDB" id="A0A1M4WTS6"/>
<comment type="catalytic activity">
    <reaction evidence="1">
        <text>beta-D-GlcNAc-(1-&gt;4)-Mur2Ac(oyl-L-Ala-gamma-D-O-P-Glu-L-Lys-D-Ala-D-Ala)-di-trans,octa-cis-undecaprenyl diphosphate + NH4(+) = beta-D-GlcNAc-(1-&gt;4)-Mur2Ac(oyl-L-Ala-D-isoglutaminyl-L-Lys-D-Ala-D-Ala)-di-trans,octa-cis-undecaprenyl diphosphate + phosphate + H(+)</text>
        <dbReference type="Rhea" id="RHEA:57932"/>
        <dbReference type="ChEBI" id="CHEBI:15378"/>
        <dbReference type="ChEBI" id="CHEBI:28938"/>
        <dbReference type="ChEBI" id="CHEBI:43474"/>
        <dbReference type="ChEBI" id="CHEBI:62233"/>
        <dbReference type="ChEBI" id="CHEBI:143132"/>
    </reaction>
</comment>
<dbReference type="Proteomes" id="UP000184295">
    <property type="component" value="Unassembled WGS sequence"/>
</dbReference>
<keyword evidence="1" id="KW-0436">Ligase</keyword>
<keyword evidence="1" id="KW-0479">Metal-binding</keyword>
<evidence type="ECO:0000313" key="4">
    <source>
        <dbReference type="EMBL" id="SHE84711.1"/>
    </source>
</evidence>
<dbReference type="GO" id="GO:0005524">
    <property type="term" value="F:ATP binding"/>
    <property type="evidence" value="ECO:0007669"/>
    <property type="project" value="UniProtKB-UniRule"/>
</dbReference>
<proteinExistence type="inferred from homology"/>
<dbReference type="EC" id="6.3.5.13" evidence="1"/>
<sequence>MTILFEDGSDVKLVRKLRTAVAVFVARAISKLITHFGIGQGGTLPGRVLLALEPNALSVLSQGVISVVVSGTNGKTTTTAMISDLLSRYEIYTNDTGANMDFGVAFALARAQRVPGSHQLRFGVFEVDEAYLPAVAATVNPKVVVLLNLSRDQLDRNSEVRMIAKRWRDLFGKQSKLKVVANCDDPLVVYAAMGSSDPIYVSSGGGWHLDATSCPICESKVIFSDCDWGCSVCDFRRPNPSYSLDQGGGVVRDHESLGELNLLIPGRFNLGNALLAIAATSELARLSGVPFNPEEALRRLQSFEGSGGRYSIYSLGRPDGVKVRTMLAKNPAGWNALIDTVLEDPIADRLVMALNANVADGKDTSWIWDVHFERLSNRYKRIVVLGDRKFDLAVRLGYADIDPMPVSGSQLDALQNLECSPNTTISYIGNYTAFYDLRKDLLR</sequence>
<dbReference type="EMBL" id="FQUL01000029">
    <property type="protein sequence ID" value="SHE84711.1"/>
    <property type="molecule type" value="Genomic_DNA"/>
</dbReference>
<evidence type="ECO:0000259" key="2">
    <source>
        <dbReference type="Pfam" id="PF08245"/>
    </source>
</evidence>
<dbReference type="GO" id="GO:0008270">
    <property type="term" value="F:zinc ion binding"/>
    <property type="evidence" value="ECO:0007669"/>
    <property type="project" value="UniProtKB-UniRule"/>
</dbReference>
<gene>
    <name evidence="1" type="primary">murT</name>
    <name evidence="4" type="ORF">SAMN02745225_01787</name>
</gene>
<dbReference type="UniPathway" id="UPA00219"/>
<feature type="domain" description="Mur ligase central" evidence="2">
    <location>
        <begin position="69"/>
        <end position="187"/>
    </location>
</feature>
<dbReference type="Pfam" id="PF08245">
    <property type="entry name" value="Mur_ligase_M"/>
    <property type="match status" value="1"/>
</dbReference>
<dbReference type="SUPFAM" id="SSF53623">
    <property type="entry name" value="MurD-like peptide ligases, catalytic domain"/>
    <property type="match status" value="1"/>
</dbReference>
<dbReference type="PANTHER" id="PTHR23135:SF7">
    <property type="entry name" value="LIPID II ISOGLUTAMINYL SYNTHASE (GLUTAMINE-HYDROLYZING) SUBUNIT MURT"/>
    <property type="match status" value="1"/>
</dbReference>
<evidence type="ECO:0000313" key="5">
    <source>
        <dbReference type="Proteomes" id="UP000184295"/>
    </source>
</evidence>
<dbReference type="GO" id="GO:0008360">
    <property type="term" value="P:regulation of cell shape"/>
    <property type="evidence" value="ECO:0007669"/>
    <property type="project" value="UniProtKB-KW"/>
</dbReference>
<feature type="binding site" evidence="1">
    <location>
        <position position="217"/>
    </location>
    <ligand>
        <name>Zn(2+)</name>
        <dbReference type="ChEBI" id="CHEBI:29105"/>
    </ligand>
</feature>